<comment type="caution">
    <text evidence="2">The sequence shown here is derived from an EMBL/GenBank/DDBJ whole genome shotgun (WGS) entry which is preliminary data.</text>
</comment>
<evidence type="ECO:0008006" key="4">
    <source>
        <dbReference type="Google" id="ProtNLM"/>
    </source>
</evidence>
<proteinExistence type="predicted"/>
<dbReference type="Proteomes" id="UP000644699">
    <property type="component" value="Unassembled WGS sequence"/>
</dbReference>
<reference evidence="2" key="1">
    <citation type="journal article" date="2014" name="Int. J. Syst. Evol. Microbiol.">
        <title>Complete genome sequence of Corynebacterium casei LMG S-19264T (=DSM 44701T), isolated from a smear-ripened cheese.</title>
        <authorList>
            <consortium name="US DOE Joint Genome Institute (JGI-PGF)"/>
            <person name="Walter F."/>
            <person name="Albersmeier A."/>
            <person name="Kalinowski J."/>
            <person name="Ruckert C."/>
        </authorList>
    </citation>
    <scope>NUCLEOTIDE SEQUENCE</scope>
    <source>
        <strain evidence="2">CGMCC 1.15367</strain>
    </source>
</reference>
<sequence>MRRLLFLLAIVSAGALAACQTNGNSSDGITYSKSNANKAKTDDPIAALKKY</sequence>
<dbReference type="RefSeq" id="WP_188912616.1">
    <property type="nucleotide sequence ID" value="NZ_BMIQ01000009.1"/>
</dbReference>
<feature type="signal peptide" evidence="1">
    <location>
        <begin position="1"/>
        <end position="17"/>
    </location>
</feature>
<name>A0A917EBC4_9HYPH</name>
<dbReference type="EMBL" id="BMIQ01000009">
    <property type="protein sequence ID" value="GGE21168.1"/>
    <property type="molecule type" value="Genomic_DNA"/>
</dbReference>
<dbReference type="PROSITE" id="PS51257">
    <property type="entry name" value="PROKAR_LIPOPROTEIN"/>
    <property type="match status" value="1"/>
</dbReference>
<keyword evidence="3" id="KW-1185">Reference proteome</keyword>
<accession>A0A917EBC4</accession>
<dbReference type="AlphaFoldDB" id="A0A917EBC4"/>
<evidence type="ECO:0000256" key="1">
    <source>
        <dbReference type="SAM" id="SignalP"/>
    </source>
</evidence>
<gene>
    <name evidence="2" type="ORF">GCM10011390_45580</name>
</gene>
<reference evidence="2" key="2">
    <citation type="submission" date="2020-09" db="EMBL/GenBank/DDBJ databases">
        <authorList>
            <person name="Sun Q."/>
            <person name="Zhou Y."/>
        </authorList>
    </citation>
    <scope>NUCLEOTIDE SEQUENCE</scope>
    <source>
        <strain evidence="2">CGMCC 1.15367</strain>
    </source>
</reference>
<protein>
    <recommendedName>
        <fullName evidence="4">Lipoprotein</fullName>
    </recommendedName>
</protein>
<keyword evidence="1" id="KW-0732">Signal</keyword>
<evidence type="ECO:0000313" key="2">
    <source>
        <dbReference type="EMBL" id="GGE21168.1"/>
    </source>
</evidence>
<feature type="chain" id="PRO_5037978019" description="Lipoprotein" evidence="1">
    <location>
        <begin position="18"/>
        <end position="51"/>
    </location>
</feature>
<evidence type="ECO:0000313" key="3">
    <source>
        <dbReference type="Proteomes" id="UP000644699"/>
    </source>
</evidence>
<organism evidence="2 3">
    <name type="scientific">Aureimonas endophytica</name>
    <dbReference type="NCBI Taxonomy" id="2027858"/>
    <lineage>
        <taxon>Bacteria</taxon>
        <taxon>Pseudomonadati</taxon>
        <taxon>Pseudomonadota</taxon>
        <taxon>Alphaproteobacteria</taxon>
        <taxon>Hyphomicrobiales</taxon>
        <taxon>Aurantimonadaceae</taxon>
        <taxon>Aureimonas</taxon>
    </lineage>
</organism>